<dbReference type="SUPFAM" id="SSF52540">
    <property type="entry name" value="P-loop containing nucleoside triphosphate hydrolases"/>
    <property type="match status" value="2"/>
</dbReference>
<dbReference type="Pfam" id="PF00271">
    <property type="entry name" value="Helicase_C"/>
    <property type="match status" value="1"/>
</dbReference>
<evidence type="ECO:0000313" key="3">
    <source>
        <dbReference type="Proteomes" id="UP000236333"/>
    </source>
</evidence>
<gene>
    <name evidence="2" type="ORF">TSOC_000526</name>
</gene>
<dbReference type="AlphaFoldDB" id="A0A2J8AJ32"/>
<dbReference type="OrthoDB" id="551123at2759"/>
<reference evidence="2 3" key="1">
    <citation type="journal article" date="2017" name="Mol. Biol. Evol.">
        <title>The 4-celled Tetrabaena socialis nuclear genome reveals the essential components for genetic control of cell number at the origin of multicellularity in the volvocine lineage.</title>
        <authorList>
            <person name="Featherston J."/>
            <person name="Arakaki Y."/>
            <person name="Hanschen E.R."/>
            <person name="Ferris P.J."/>
            <person name="Michod R.E."/>
            <person name="Olson B.J.S.C."/>
            <person name="Nozaki H."/>
            <person name="Durand P.M."/>
        </authorList>
    </citation>
    <scope>NUCLEOTIDE SEQUENCE [LARGE SCALE GENOMIC DNA]</scope>
    <source>
        <strain evidence="2 3">NIES-571</strain>
    </source>
</reference>
<evidence type="ECO:0000259" key="1">
    <source>
        <dbReference type="Pfam" id="PF00271"/>
    </source>
</evidence>
<feature type="domain" description="Helicase C-terminal" evidence="1">
    <location>
        <begin position="561"/>
        <end position="611"/>
    </location>
</feature>
<comment type="caution">
    <text evidence="2">The sequence shown here is derived from an EMBL/GenBank/DDBJ whole genome shotgun (WGS) entry which is preliminary data.</text>
</comment>
<sequence>MTTKMLHSSFASEVPKCGAPDLMRRQKWLRLPASDPRVAAAAEKLTRRMLKDHDGVWVPETEEGTEYDELDATSQAHIDSQIDAIISATFHFIHYNGLTKQRIDLMVNGGTNPFDGAVVIIDEVHNFISRVMNKRLVSPLYERLLDAVDCKVLLLSGTPIVNQTAELAYIVNLVQGRTLVHDLQLMTETTIEELQETLDAANLSRFVQEVSFDPSTKTMRLVFMPTGFEQSLVEPDLVQRTDEAHPTIDTIVQVLGKADLRVRARKLYSALPLPEDPEVFDRSFVDWAQGQVLNPMLLQRRIVGAVSSYNRRDKELFASVSPINIVQAEMSGLQFVKYAQLRYEERRRERNVQRLQVRANGAKRQGETDNLGQVYRTFTLALCTFAFPDEITRPFKFQMRQKLREDLDAEIDSVELDREYERTMELATRRLKVEMPDTLQLEGSLAQHSPKFMALLQRVKTAPGPALIYSQFRRAEGLGLLAAAMDVNGWSEFKLSRVQDAWIFKSAKGKVPKGQVPDVTKRYIVLRTEEDPECNRLLLHIFNNEFDQLPRTTRESLPSQDNLRGGCISVIMITASGAEGISLKNVRQVHMLEGFWNHNRLDQVIGRAVRARSHVDLPEKERQVDVFLYLATFTDAQRTDHAIMHLDKGLTSDQYLHQVAMKKKNLTDQVLTLIRAASVDCAVHASTPAEEATCFHLPQNMDGHGRFRTVDFSNDLTDSAYAKRVTKLVVVQVDGKKFYMDRLAGILYDYDKLKSENTLVQVGKV</sequence>
<protein>
    <submittedName>
        <fullName evidence="2">Putative ATP-dependent RNA</fullName>
    </submittedName>
</protein>
<accession>A0A2J8AJ32</accession>
<dbReference type="Gene3D" id="3.40.50.10810">
    <property type="entry name" value="Tandem AAA-ATPase domain"/>
    <property type="match status" value="1"/>
</dbReference>
<evidence type="ECO:0000313" key="2">
    <source>
        <dbReference type="EMBL" id="PNH12527.1"/>
    </source>
</evidence>
<dbReference type="InterPro" id="IPR027417">
    <property type="entry name" value="P-loop_NTPase"/>
</dbReference>
<dbReference type="InterPro" id="IPR001650">
    <property type="entry name" value="Helicase_C-like"/>
</dbReference>
<dbReference type="InterPro" id="IPR038718">
    <property type="entry name" value="SNF2-like_sf"/>
</dbReference>
<organism evidence="2 3">
    <name type="scientific">Tetrabaena socialis</name>
    <dbReference type="NCBI Taxonomy" id="47790"/>
    <lineage>
        <taxon>Eukaryota</taxon>
        <taxon>Viridiplantae</taxon>
        <taxon>Chlorophyta</taxon>
        <taxon>core chlorophytes</taxon>
        <taxon>Chlorophyceae</taxon>
        <taxon>CS clade</taxon>
        <taxon>Chlamydomonadales</taxon>
        <taxon>Tetrabaenaceae</taxon>
        <taxon>Tetrabaena</taxon>
    </lineage>
</organism>
<dbReference type="Proteomes" id="UP000236333">
    <property type="component" value="Unassembled WGS sequence"/>
</dbReference>
<keyword evidence="3" id="KW-1185">Reference proteome</keyword>
<proteinExistence type="predicted"/>
<dbReference type="EMBL" id="PGGS01000007">
    <property type="protein sequence ID" value="PNH12527.1"/>
    <property type="molecule type" value="Genomic_DNA"/>
</dbReference>
<name>A0A2J8AJ32_9CHLO</name>
<dbReference type="Gene3D" id="3.40.50.300">
    <property type="entry name" value="P-loop containing nucleotide triphosphate hydrolases"/>
    <property type="match status" value="1"/>
</dbReference>